<dbReference type="EMBL" id="JNFP01000058">
    <property type="protein sequence ID" value="KIA60835.1"/>
    <property type="molecule type" value="Genomic_DNA"/>
</dbReference>
<gene>
    <name evidence="1" type="ORF">FG87_34690</name>
</gene>
<proteinExistence type="predicted"/>
<dbReference type="RefSeq" id="WP_043679054.1">
    <property type="nucleotide sequence ID" value="NZ_BDCI01000048.1"/>
</dbReference>
<sequence>MTNDNRASADQALAELRHAAQAKTTSDLGQTLEFFDQQDDFERVFLQNEAGLGANERRAQQIIVDTLCERHPEITVAYQQWKRDPGTNTLGTIVSAAIRGLGPCYVYRHHNNLVCGTLAEYALAWQHSRPTPKVLSPDVIAADSQCLAVSIEELDGYDNGMTTGTVYRFTAGEDVIEHRVPTDIFDADPPAADSKRKRRKGNGRILIARLDESYADSTTGKQVHKVREVPFKVRLPSVCDHREGSICSICARTWQLDYDFAKGRFPFPRAPRARVADLINNGILRPGTRVDSGTGVSATITEDGGLLLPDGRIFYNQAAAKMAAMNTLPARRATVGGELPDVPSDCWHVERIRHYPESDPIVVVAIDAASATEAEQRALAWARHPGSEITAELDEVTTTAHTDIGSGRWTVLLHLTSGRS</sequence>
<dbReference type="Proteomes" id="UP000031364">
    <property type="component" value="Unassembled WGS sequence"/>
</dbReference>
<comment type="caution">
    <text evidence="1">The sequence shown here is derived from an EMBL/GenBank/DDBJ whole genome shotgun (WGS) entry which is preliminary data.</text>
</comment>
<evidence type="ECO:0000313" key="1">
    <source>
        <dbReference type="EMBL" id="KIA60835.1"/>
    </source>
</evidence>
<accession>A0ABR4Z670</accession>
<name>A0ABR4Z670_9NOCA</name>
<evidence type="ECO:0000313" key="2">
    <source>
        <dbReference type="Proteomes" id="UP000031364"/>
    </source>
</evidence>
<protein>
    <submittedName>
        <fullName evidence="1">Uncharacterized protein</fullName>
    </submittedName>
</protein>
<organism evidence="1 2">
    <name type="scientific">Nocardia vulneris</name>
    <dbReference type="NCBI Taxonomy" id="1141657"/>
    <lineage>
        <taxon>Bacteria</taxon>
        <taxon>Bacillati</taxon>
        <taxon>Actinomycetota</taxon>
        <taxon>Actinomycetes</taxon>
        <taxon>Mycobacteriales</taxon>
        <taxon>Nocardiaceae</taxon>
        <taxon>Nocardia</taxon>
    </lineage>
</organism>
<keyword evidence="2" id="KW-1185">Reference proteome</keyword>
<reference evidence="1 2" key="1">
    <citation type="journal article" date="2014" name="Int. J. Syst. Evol. Microbiol.">
        <title>Nocardia vulneris sp. nov., isolated from wounds of human patients in North America.</title>
        <authorList>
            <person name="Lasker B.A."/>
            <person name="Bell M."/>
            <person name="Klenk H.P."/>
            <person name="Sproer C."/>
            <person name="Schumann C."/>
            <person name="Schumann P."/>
            <person name="Brown J.M."/>
        </authorList>
    </citation>
    <scope>NUCLEOTIDE SEQUENCE [LARGE SCALE GENOMIC DNA]</scope>
    <source>
        <strain evidence="1 2">W9851</strain>
    </source>
</reference>